<evidence type="ECO:0000313" key="1">
    <source>
        <dbReference type="EMBL" id="EDL91073.1"/>
    </source>
</evidence>
<gene>
    <name evidence="1" type="ORF">rCG_56222</name>
</gene>
<protein>
    <submittedName>
        <fullName evidence="1">RCG56222</fullName>
    </submittedName>
</protein>
<dbReference type="AlphaFoldDB" id="A6IAF5"/>
<dbReference type="EMBL" id="CH473957">
    <property type="protein sequence ID" value="EDL91073.1"/>
    <property type="molecule type" value="Genomic_DNA"/>
</dbReference>
<reference evidence="2" key="1">
    <citation type="submission" date="2005-09" db="EMBL/GenBank/DDBJ databases">
        <authorList>
            <person name="Mural R.J."/>
            <person name="Li P.W."/>
            <person name="Adams M.D."/>
            <person name="Amanatides P.G."/>
            <person name="Baden-Tillson H."/>
            <person name="Barnstead M."/>
            <person name="Chin S.H."/>
            <person name="Dew I."/>
            <person name="Evans C.A."/>
            <person name="Ferriera S."/>
            <person name="Flanigan M."/>
            <person name="Fosler C."/>
            <person name="Glodek A."/>
            <person name="Gu Z."/>
            <person name="Holt R.A."/>
            <person name="Jennings D."/>
            <person name="Kraft C.L."/>
            <person name="Lu F."/>
            <person name="Nguyen T."/>
            <person name="Nusskern D.R."/>
            <person name="Pfannkoch C.M."/>
            <person name="Sitter C."/>
            <person name="Sutton G.G."/>
            <person name="Venter J.C."/>
            <person name="Wang Z."/>
            <person name="Woodage T."/>
            <person name="Zheng X.H."/>
            <person name="Zhong F."/>
        </authorList>
    </citation>
    <scope>NUCLEOTIDE SEQUENCE [LARGE SCALE GENOMIC DNA]</scope>
    <source>
        <strain>BN</strain>
        <strain evidence="2">Sprague-Dawley</strain>
    </source>
</reference>
<accession>A6IAF5</accession>
<proteinExistence type="predicted"/>
<organism evidence="1 2">
    <name type="scientific">Rattus norvegicus</name>
    <name type="common">Rat</name>
    <dbReference type="NCBI Taxonomy" id="10116"/>
    <lineage>
        <taxon>Eukaryota</taxon>
        <taxon>Metazoa</taxon>
        <taxon>Chordata</taxon>
        <taxon>Craniata</taxon>
        <taxon>Vertebrata</taxon>
        <taxon>Euteleostomi</taxon>
        <taxon>Mammalia</taxon>
        <taxon>Eutheria</taxon>
        <taxon>Euarchontoglires</taxon>
        <taxon>Glires</taxon>
        <taxon>Rodentia</taxon>
        <taxon>Myomorpha</taxon>
        <taxon>Muroidea</taxon>
        <taxon>Muridae</taxon>
        <taxon>Murinae</taxon>
        <taxon>Rattus</taxon>
    </lineage>
</organism>
<evidence type="ECO:0000313" key="2">
    <source>
        <dbReference type="Proteomes" id="UP000234681"/>
    </source>
</evidence>
<dbReference type="Proteomes" id="UP000234681">
    <property type="component" value="Chromosome 4"/>
</dbReference>
<sequence>MIFSSSIHLPAKFTMSLFLIGNSGQSGAETEQKSI</sequence>
<name>A6IAF5_RAT</name>